<evidence type="ECO:0000313" key="1">
    <source>
        <dbReference type="EMBL" id="MCH7321775.1"/>
    </source>
</evidence>
<keyword evidence="2" id="KW-1185">Reference proteome</keyword>
<organism evidence="1 2">
    <name type="scientific">Solibacillus palustris</name>
    <dbReference type="NCBI Taxonomy" id="2908203"/>
    <lineage>
        <taxon>Bacteria</taxon>
        <taxon>Bacillati</taxon>
        <taxon>Bacillota</taxon>
        <taxon>Bacilli</taxon>
        <taxon>Bacillales</taxon>
        <taxon>Caryophanaceae</taxon>
        <taxon>Solibacillus</taxon>
    </lineage>
</organism>
<dbReference type="RefSeq" id="WP_241368829.1">
    <property type="nucleotide sequence ID" value="NZ_JAKZFC010000002.1"/>
</dbReference>
<comment type="caution">
    <text evidence="1">The sequence shown here is derived from an EMBL/GenBank/DDBJ whole genome shotgun (WGS) entry which is preliminary data.</text>
</comment>
<evidence type="ECO:0008006" key="3">
    <source>
        <dbReference type="Google" id="ProtNLM"/>
    </source>
</evidence>
<reference evidence="1 2" key="1">
    <citation type="submission" date="2022-03" db="EMBL/GenBank/DDBJ databases">
        <authorList>
            <person name="Jo J.-H."/>
            <person name="Im W.-T."/>
        </authorList>
    </citation>
    <scope>NUCLEOTIDE SEQUENCE [LARGE SCALE GENOMIC DNA]</scope>
    <source>
        <strain evidence="1 2">MA9</strain>
    </source>
</reference>
<accession>A0ABS9UCP4</accession>
<gene>
    <name evidence="1" type="ORF">LZ480_07695</name>
</gene>
<dbReference type="EMBL" id="JAKZFC010000002">
    <property type="protein sequence ID" value="MCH7321775.1"/>
    <property type="molecule type" value="Genomic_DNA"/>
</dbReference>
<evidence type="ECO:0000313" key="2">
    <source>
        <dbReference type="Proteomes" id="UP001316087"/>
    </source>
</evidence>
<sequence>MPYVKGVTNYSRINFLASSKVQSFTTSVSDAGIAADANGKKIVRAGTVLPANDATAKGILYNDVDVTHGPQPGSLIVEAYILEARLHTEPTAEAKTALKEIKFR</sequence>
<proteinExistence type="predicted"/>
<dbReference type="Proteomes" id="UP001316087">
    <property type="component" value="Unassembled WGS sequence"/>
</dbReference>
<protein>
    <recommendedName>
        <fullName evidence="3">Head decoration protein</fullName>
    </recommendedName>
</protein>
<name>A0ABS9UCP4_9BACL</name>